<feature type="region of interest" description="Disordered" evidence="1">
    <location>
        <begin position="250"/>
        <end position="280"/>
    </location>
</feature>
<evidence type="ECO:0000313" key="3">
    <source>
        <dbReference type="EMBL" id="TMW57885.1"/>
    </source>
</evidence>
<dbReference type="AlphaFoldDB" id="A0A8K1FC32"/>
<dbReference type="OrthoDB" id="112250at2759"/>
<dbReference type="Proteomes" id="UP000794436">
    <property type="component" value="Unassembled WGS sequence"/>
</dbReference>
<name>A0A8K1FC32_PYTOL</name>
<evidence type="ECO:0000256" key="1">
    <source>
        <dbReference type="SAM" id="MobiDB-lite"/>
    </source>
</evidence>
<reference evidence="3" key="1">
    <citation type="submission" date="2019-03" db="EMBL/GenBank/DDBJ databases">
        <title>Long read genome sequence of the mycoparasitic Pythium oligandrum ATCC 38472 isolated from sugarbeet rhizosphere.</title>
        <authorList>
            <person name="Gaulin E."/>
        </authorList>
    </citation>
    <scope>NUCLEOTIDE SEQUENCE</scope>
    <source>
        <strain evidence="3">ATCC 38472_TT</strain>
    </source>
</reference>
<feature type="transmembrane region" description="Helical" evidence="2">
    <location>
        <begin position="15"/>
        <end position="36"/>
    </location>
</feature>
<keyword evidence="4" id="KW-1185">Reference proteome</keyword>
<keyword evidence="2" id="KW-0812">Transmembrane</keyword>
<keyword evidence="2" id="KW-0472">Membrane</keyword>
<feature type="transmembrane region" description="Helical" evidence="2">
    <location>
        <begin position="152"/>
        <end position="173"/>
    </location>
</feature>
<keyword evidence="2" id="KW-1133">Transmembrane helix</keyword>
<evidence type="ECO:0000256" key="2">
    <source>
        <dbReference type="SAM" id="Phobius"/>
    </source>
</evidence>
<feature type="transmembrane region" description="Helical" evidence="2">
    <location>
        <begin position="108"/>
        <end position="132"/>
    </location>
</feature>
<proteinExistence type="predicted"/>
<comment type="caution">
    <text evidence="3">The sequence shown here is derived from an EMBL/GenBank/DDBJ whole genome shotgun (WGS) entry which is preliminary data.</text>
</comment>
<protein>
    <submittedName>
        <fullName evidence="3">Uncharacterized protein</fullName>
    </submittedName>
</protein>
<organism evidence="3 4">
    <name type="scientific">Pythium oligandrum</name>
    <name type="common">Mycoparasitic fungus</name>
    <dbReference type="NCBI Taxonomy" id="41045"/>
    <lineage>
        <taxon>Eukaryota</taxon>
        <taxon>Sar</taxon>
        <taxon>Stramenopiles</taxon>
        <taxon>Oomycota</taxon>
        <taxon>Peronosporomycetes</taxon>
        <taxon>Pythiales</taxon>
        <taxon>Pythiaceae</taxon>
        <taxon>Pythium</taxon>
    </lineage>
</organism>
<feature type="transmembrane region" description="Helical" evidence="2">
    <location>
        <begin position="48"/>
        <end position="68"/>
    </location>
</feature>
<gene>
    <name evidence="3" type="ORF">Poli38472_013359</name>
</gene>
<sequence length="297" mass="33651">MAELAALTSEKLMEIIDVAVCMPLALLMNFSLFQYLLTTFYRRRREPLVCLLLFIAFLSFFSLIPFGFPDLDLVRDLNDISEVCSVLTFLLQISILTRDINKKMKFRFIRYMMVVGELLVLFGLIVLTGNAIDLVAPGLGVEKIEFLDEVTEGLSLVFIVVFRFTFLAMAKGYRTIWRTQKTEIAYYLLFLTHEYPFMILDRVTGLSWEHVQGVWMRFTIILCLWSTIKARISSKSSKFGRTTGALGPSSFGEPVIAGPPKPSSSASMSMKRTQVRSPTSVVPFQKSVVSVRESTRG</sequence>
<evidence type="ECO:0000313" key="4">
    <source>
        <dbReference type="Proteomes" id="UP000794436"/>
    </source>
</evidence>
<feature type="transmembrane region" description="Helical" evidence="2">
    <location>
        <begin position="80"/>
        <end position="96"/>
    </location>
</feature>
<dbReference type="EMBL" id="SPLM01000113">
    <property type="protein sequence ID" value="TMW57885.1"/>
    <property type="molecule type" value="Genomic_DNA"/>
</dbReference>
<accession>A0A8K1FC32</accession>